<dbReference type="AlphaFoldDB" id="A0A1B6HXG5"/>
<protein>
    <submittedName>
        <fullName evidence="2">Uncharacterized protein</fullName>
    </submittedName>
</protein>
<feature type="region of interest" description="Disordered" evidence="1">
    <location>
        <begin position="27"/>
        <end position="73"/>
    </location>
</feature>
<feature type="non-terminal residue" evidence="2">
    <location>
        <position position="150"/>
    </location>
</feature>
<feature type="non-terminal residue" evidence="2">
    <location>
        <position position="1"/>
    </location>
</feature>
<feature type="compositionally biased region" description="Low complexity" evidence="1">
    <location>
        <begin position="29"/>
        <end position="40"/>
    </location>
</feature>
<name>A0A1B6HXG5_9HEMI</name>
<organism evidence="2">
    <name type="scientific">Homalodisca liturata</name>
    <dbReference type="NCBI Taxonomy" id="320908"/>
    <lineage>
        <taxon>Eukaryota</taxon>
        <taxon>Metazoa</taxon>
        <taxon>Ecdysozoa</taxon>
        <taxon>Arthropoda</taxon>
        <taxon>Hexapoda</taxon>
        <taxon>Insecta</taxon>
        <taxon>Pterygota</taxon>
        <taxon>Neoptera</taxon>
        <taxon>Paraneoptera</taxon>
        <taxon>Hemiptera</taxon>
        <taxon>Auchenorrhyncha</taxon>
        <taxon>Membracoidea</taxon>
        <taxon>Cicadellidae</taxon>
        <taxon>Cicadellinae</taxon>
        <taxon>Proconiini</taxon>
        <taxon>Homalodisca</taxon>
    </lineage>
</organism>
<gene>
    <name evidence="2" type="ORF">g.48162</name>
</gene>
<sequence length="150" mass="15965">SSNNNGSIITTFRPYLSDQITSISDKIRQQPISVQPSSSSDTGEGIRIHPPSLLNPVLRPSGSDGGMPIGQPPSLIILDGSSYTPESVSKLEGISLPSAHIQEREQFIENDPSKETVPSISPSTQNGLRFDANLAPSELISGQLSSTTEH</sequence>
<evidence type="ECO:0000256" key="1">
    <source>
        <dbReference type="SAM" id="MobiDB-lite"/>
    </source>
</evidence>
<feature type="region of interest" description="Disordered" evidence="1">
    <location>
        <begin position="106"/>
        <end position="129"/>
    </location>
</feature>
<accession>A0A1B6HXG5</accession>
<dbReference type="EMBL" id="GECU01028366">
    <property type="protein sequence ID" value="JAS79340.1"/>
    <property type="molecule type" value="Transcribed_RNA"/>
</dbReference>
<evidence type="ECO:0000313" key="2">
    <source>
        <dbReference type="EMBL" id="JAS79340.1"/>
    </source>
</evidence>
<reference evidence="2" key="1">
    <citation type="submission" date="2015-11" db="EMBL/GenBank/DDBJ databases">
        <title>De novo transcriptome assembly of four potential Pierce s Disease insect vectors from Arizona vineyards.</title>
        <authorList>
            <person name="Tassone E.E."/>
        </authorList>
    </citation>
    <scope>NUCLEOTIDE SEQUENCE</scope>
</reference>
<feature type="compositionally biased region" description="Polar residues" evidence="1">
    <location>
        <begin position="116"/>
        <end position="127"/>
    </location>
</feature>
<proteinExistence type="predicted"/>